<evidence type="ECO:0000256" key="3">
    <source>
        <dbReference type="ARBA" id="ARBA00022723"/>
    </source>
</evidence>
<reference evidence="10" key="1">
    <citation type="journal article" date="2014" name="Int. J. Syst. Evol. Microbiol.">
        <title>Complete genome sequence of Corynebacterium casei LMG S-19264T (=DSM 44701T), isolated from a smear-ripened cheese.</title>
        <authorList>
            <consortium name="US DOE Joint Genome Institute (JGI-PGF)"/>
            <person name="Walter F."/>
            <person name="Albersmeier A."/>
            <person name="Kalinowski J."/>
            <person name="Ruckert C."/>
        </authorList>
    </citation>
    <scope>NUCLEOTIDE SEQUENCE</scope>
    <source>
        <strain evidence="10">CGMCC 1.15454</strain>
    </source>
</reference>
<name>A0A9W5TZB4_9BACI</name>
<dbReference type="NCBIfam" id="TIGR03035">
    <property type="entry name" value="trp_arylform"/>
    <property type="match status" value="1"/>
</dbReference>
<keyword evidence="5 9" id="KW-0862">Zinc</keyword>
<evidence type="ECO:0000256" key="9">
    <source>
        <dbReference type="HAMAP-Rule" id="MF_01969"/>
    </source>
</evidence>
<dbReference type="EMBL" id="BMJD01000027">
    <property type="protein sequence ID" value="GGB50600.1"/>
    <property type="molecule type" value="Genomic_DNA"/>
</dbReference>
<dbReference type="HAMAP" id="MF_01969">
    <property type="entry name" value="KynB"/>
    <property type="match status" value="1"/>
</dbReference>
<evidence type="ECO:0000256" key="7">
    <source>
        <dbReference type="ARBA" id="ARBA00048496"/>
    </source>
</evidence>
<protein>
    <recommendedName>
        <fullName evidence="9">Kynurenine formamidase</fullName>
        <shortName evidence="9">KFA</shortName>
        <shortName evidence="9">KFase</shortName>
        <ecNumber evidence="9">3.5.1.9</ecNumber>
    </recommendedName>
    <alternativeName>
        <fullName evidence="9">Arylformamidase</fullName>
    </alternativeName>
    <alternativeName>
        <fullName evidence="9">N-formylkynurenine formamidase</fullName>
        <shortName evidence="9">FKF</shortName>
    </alternativeName>
</protein>
<dbReference type="SUPFAM" id="SSF102198">
    <property type="entry name" value="Putative cyclase"/>
    <property type="match status" value="1"/>
</dbReference>
<dbReference type="GO" id="GO:0004061">
    <property type="term" value="F:arylformamidase activity"/>
    <property type="evidence" value="ECO:0007669"/>
    <property type="project" value="UniProtKB-UniRule"/>
</dbReference>
<feature type="binding site" evidence="9">
    <location>
        <position position="48"/>
    </location>
    <ligand>
        <name>Zn(2+)</name>
        <dbReference type="ChEBI" id="CHEBI:29105"/>
        <label>1</label>
    </ligand>
</feature>
<evidence type="ECO:0000256" key="1">
    <source>
        <dbReference type="ARBA" id="ARBA00002204"/>
    </source>
</evidence>
<dbReference type="InterPro" id="IPR007325">
    <property type="entry name" value="KFase/CYL"/>
</dbReference>
<evidence type="ECO:0000256" key="5">
    <source>
        <dbReference type="ARBA" id="ARBA00022833"/>
    </source>
</evidence>
<gene>
    <name evidence="9 10" type="primary">kynB</name>
    <name evidence="10" type="ORF">GCM10011409_30210</name>
</gene>
<organism evidence="10 11">
    <name type="scientific">Lentibacillus populi</name>
    <dbReference type="NCBI Taxonomy" id="1827502"/>
    <lineage>
        <taxon>Bacteria</taxon>
        <taxon>Bacillati</taxon>
        <taxon>Bacillota</taxon>
        <taxon>Bacilli</taxon>
        <taxon>Bacillales</taxon>
        <taxon>Bacillaceae</taxon>
        <taxon>Lentibacillus</taxon>
    </lineage>
</organism>
<comment type="subunit">
    <text evidence="2 9">Homodimer.</text>
</comment>
<accession>A0A9W5TZB4</accession>
<dbReference type="PANTHER" id="PTHR31118">
    <property type="entry name" value="CYCLASE-LIKE PROTEIN 2"/>
    <property type="match status" value="1"/>
</dbReference>
<dbReference type="EC" id="3.5.1.9" evidence="9"/>
<feature type="binding site" evidence="9">
    <location>
        <position position="160"/>
    </location>
    <ligand>
        <name>Zn(2+)</name>
        <dbReference type="ChEBI" id="CHEBI:29105"/>
        <label>2</label>
    </ligand>
</feature>
<keyword evidence="3 9" id="KW-0479">Metal-binding</keyword>
<dbReference type="InterPro" id="IPR017484">
    <property type="entry name" value="Kynurenine_formamidase_bac"/>
</dbReference>
<evidence type="ECO:0000256" key="6">
    <source>
        <dbReference type="ARBA" id="ARBA00023079"/>
    </source>
</evidence>
<comment type="catalytic activity">
    <reaction evidence="7 9">
        <text>N-formyl-L-kynurenine + H2O = L-kynurenine + formate + H(+)</text>
        <dbReference type="Rhea" id="RHEA:13009"/>
        <dbReference type="ChEBI" id="CHEBI:15377"/>
        <dbReference type="ChEBI" id="CHEBI:15378"/>
        <dbReference type="ChEBI" id="CHEBI:15740"/>
        <dbReference type="ChEBI" id="CHEBI:57959"/>
        <dbReference type="ChEBI" id="CHEBI:58629"/>
        <dbReference type="EC" id="3.5.1.9"/>
    </reaction>
</comment>
<dbReference type="InterPro" id="IPR037175">
    <property type="entry name" value="KFase_sf"/>
</dbReference>
<feature type="active site" description="Proton donor/acceptor" evidence="9">
    <location>
        <position position="58"/>
    </location>
</feature>
<comment type="caution">
    <text evidence="10">The sequence shown here is derived from an EMBL/GenBank/DDBJ whole genome shotgun (WGS) entry which is preliminary data.</text>
</comment>
<dbReference type="RefSeq" id="WP_088053363.1">
    <property type="nucleotide sequence ID" value="NZ_BMJD01000027.1"/>
</dbReference>
<keyword evidence="6 9" id="KW-0823">Tryptophan catabolism</keyword>
<keyword evidence="4 9" id="KW-0378">Hydrolase</keyword>
<dbReference type="Pfam" id="PF04199">
    <property type="entry name" value="Cyclase"/>
    <property type="match status" value="1"/>
</dbReference>
<feature type="binding site" evidence="9">
    <location>
        <position position="54"/>
    </location>
    <ligand>
        <name>Zn(2+)</name>
        <dbReference type="ChEBI" id="CHEBI:29105"/>
        <label>2</label>
    </ligand>
</feature>
<reference evidence="10" key="2">
    <citation type="submission" date="2020-09" db="EMBL/GenBank/DDBJ databases">
        <authorList>
            <person name="Sun Q."/>
            <person name="Zhou Y."/>
        </authorList>
    </citation>
    <scope>NUCLEOTIDE SEQUENCE</scope>
    <source>
        <strain evidence="10">CGMCC 1.15454</strain>
    </source>
</reference>
<comment type="function">
    <text evidence="1 9">Catalyzes the hydrolysis of N-formyl-L-kynurenine to L-kynurenine, the second step in the kynurenine pathway of tryptophan degradation.</text>
</comment>
<proteinExistence type="inferred from homology"/>
<feature type="binding site" evidence="9">
    <location>
        <position position="172"/>
    </location>
    <ligand>
        <name>Zn(2+)</name>
        <dbReference type="ChEBI" id="CHEBI:29105"/>
        <label>1</label>
    </ligand>
</feature>
<comment type="cofactor">
    <cofactor evidence="9">
        <name>Zn(2+)</name>
        <dbReference type="ChEBI" id="CHEBI:29105"/>
    </cofactor>
    <text evidence="9">Binds 2 zinc ions per subunit.</text>
</comment>
<feature type="binding site" evidence="9">
    <location>
        <position position="54"/>
    </location>
    <ligand>
        <name>Zn(2+)</name>
        <dbReference type="ChEBI" id="CHEBI:29105"/>
        <label>1</label>
    </ligand>
</feature>
<comment type="similarity">
    <text evidence="9">Belongs to the Cyclase 1 superfamily. KynB family.</text>
</comment>
<feature type="binding site" evidence="9">
    <location>
        <position position="52"/>
    </location>
    <ligand>
        <name>Zn(2+)</name>
        <dbReference type="ChEBI" id="CHEBI:29105"/>
        <label>1</label>
    </ligand>
</feature>
<dbReference type="Proteomes" id="UP000621492">
    <property type="component" value="Unassembled WGS sequence"/>
</dbReference>
<feature type="binding site" evidence="9">
    <location>
        <position position="18"/>
    </location>
    <ligand>
        <name>substrate</name>
    </ligand>
</feature>
<dbReference type="Gene3D" id="3.50.30.50">
    <property type="entry name" value="Putative cyclase"/>
    <property type="match status" value="1"/>
</dbReference>
<evidence type="ECO:0000256" key="4">
    <source>
        <dbReference type="ARBA" id="ARBA00022801"/>
    </source>
</evidence>
<keyword evidence="11" id="KW-1185">Reference proteome</keyword>
<dbReference type="PANTHER" id="PTHR31118:SF32">
    <property type="entry name" value="KYNURENINE FORMAMIDASE"/>
    <property type="match status" value="1"/>
</dbReference>
<evidence type="ECO:0000256" key="2">
    <source>
        <dbReference type="ARBA" id="ARBA00011738"/>
    </source>
</evidence>
<evidence type="ECO:0000313" key="10">
    <source>
        <dbReference type="EMBL" id="GGB50600.1"/>
    </source>
</evidence>
<comment type="pathway">
    <text evidence="8 9">Amino-acid degradation; L-tryptophan degradation via kynurenine pathway; L-kynurenine from L-tryptophan: step 2/2.</text>
</comment>
<evidence type="ECO:0000313" key="11">
    <source>
        <dbReference type="Proteomes" id="UP000621492"/>
    </source>
</evidence>
<dbReference type="GO" id="GO:0004328">
    <property type="term" value="F:formamidase activity"/>
    <property type="evidence" value="ECO:0007669"/>
    <property type="project" value="InterPro"/>
</dbReference>
<dbReference type="AlphaFoldDB" id="A0A9W5TZB4"/>
<sequence>MTNWIDITQPLTNTIAHWPGDTPFSYNLTCTKEETGSTNVGQITTSLHMGTHIDAPFHFDNDGLTVDQLDVNIYIGKAAVIDVSHTDTITPDILQEHEWDKDVTRLLLKTSLPNDPERFPKRIPELAPEIAAFLHDKGIKLLGVDMPSVDPPDSKELATHHALADHGIFILENIMLDHIADGNYQLIALPLAIHGADGSPVRAVLRKID</sequence>
<evidence type="ECO:0000256" key="8">
    <source>
        <dbReference type="ARBA" id="ARBA00060547"/>
    </source>
</evidence>
<dbReference type="FunFam" id="3.50.30.50:FF:000001">
    <property type="entry name" value="Kynurenine formamidase"/>
    <property type="match status" value="1"/>
</dbReference>
<dbReference type="GO" id="GO:0019441">
    <property type="term" value="P:L-tryptophan catabolic process to kynurenine"/>
    <property type="evidence" value="ECO:0007669"/>
    <property type="project" value="UniProtKB-UniRule"/>
</dbReference>
<feature type="binding site" evidence="9">
    <location>
        <position position="172"/>
    </location>
    <ligand>
        <name>Zn(2+)</name>
        <dbReference type="ChEBI" id="CHEBI:29105"/>
        <label>2</label>
    </ligand>
</feature>
<dbReference type="GO" id="GO:0008270">
    <property type="term" value="F:zinc ion binding"/>
    <property type="evidence" value="ECO:0007669"/>
    <property type="project" value="UniProtKB-UniRule"/>
</dbReference>